<keyword evidence="2" id="KW-1185">Reference proteome</keyword>
<dbReference type="AlphaFoldDB" id="A0A6J3M216"/>
<reference evidence="3" key="1">
    <citation type="submission" date="2020-01" db="EMBL/GenBank/DDBJ databases">
        <authorList>
            <consortium name="DOE Joint Genome Institute"/>
            <person name="Haridas S."/>
            <person name="Albert R."/>
            <person name="Binder M."/>
            <person name="Bloem J."/>
            <person name="Labutti K."/>
            <person name="Salamov A."/>
            <person name="Andreopoulos B."/>
            <person name="Baker S.E."/>
            <person name="Barry K."/>
            <person name="Bills G."/>
            <person name="Bluhm B.H."/>
            <person name="Cannon C."/>
            <person name="Castanera R."/>
            <person name="Culley D.E."/>
            <person name="Daum C."/>
            <person name="Ezra D."/>
            <person name="Gonzalez J.B."/>
            <person name="Henrissat B."/>
            <person name="Kuo A."/>
            <person name="Liang C."/>
            <person name="Lipzen A."/>
            <person name="Lutzoni F."/>
            <person name="Magnuson J."/>
            <person name="Mondo S."/>
            <person name="Nolan M."/>
            <person name="Ohm R."/>
            <person name="Pangilinan J."/>
            <person name="Park H.-J."/>
            <person name="Ramirez L."/>
            <person name="Alfaro M."/>
            <person name="Sun H."/>
            <person name="Tritt A."/>
            <person name="Yoshinaga Y."/>
            <person name="Zwiers L.-H."/>
            <person name="Turgeon B.G."/>
            <person name="Goodwin S.B."/>
            <person name="Spatafora J.W."/>
            <person name="Crous P.W."/>
            <person name="Grigoriev I.V."/>
        </authorList>
    </citation>
    <scope>NUCLEOTIDE SEQUENCE</scope>
    <source>
        <strain evidence="3">CBS 342.82</strain>
    </source>
</reference>
<sequence>MAVPGMATPTSKSSPHFLHLPAEIRNLILHYVFSSDNTNNQENRQQQQPLRTCGTTSSFLLNESYTAQSTLSVLLVSKQFHHDSHLLALSRTPFLITTPFSSIPERLTRLPSRSLSSLRSITFVADARQFREMRKWGAHPFGVAALRLESLTCVLHRSSCWHYLFDFTADLVALLRGLRGVDRFAFVRNHARVKGGFRTWYHRFVGLLLKVDHQQRFLLPCASPARSPSSEEEGGGGGEGGEQGVSCPEESWWEWRFAEVEQMVELKCLPPKAVVEEETYMRMILPLMEALRDSVERGEGMVGDARGWGEI</sequence>
<accession>A0A6J3M216</accession>
<protein>
    <recommendedName>
        <fullName evidence="4">F-box domain-containing protein</fullName>
    </recommendedName>
</protein>
<proteinExistence type="predicted"/>
<gene>
    <name evidence="3" type="ORF">K489DRAFT_380785</name>
</gene>
<dbReference type="GeneID" id="54362756"/>
<evidence type="ECO:0000313" key="2">
    <source>
        <dbReference type="Proteomes" id="UP000504637"/>
    </source>
</evidence>
<dbReference type="PANTHER" id="PTHR42085">
    <property type="entry name" value="F-BOX DOMAIN-CONTAINING PROTEIN"/>
    <property type="match status" value="1"/>
</dbReference>
<reference evidence="3" key="3">
    <citation type="submission" date="2025-08" db="UniProtKB">
        <authorList>
            <consortium name="RefSeq"/>
        </authorList>
    </citation>
    <scope>IDENTIFICATION</scope>
    <source>
        <strain evidence="3">CBS 342.82</strain>
    </source>
</reference>
<dbReference type="Proteomes" id="UP000504637">
    <property type="component" value="Unplaced"/>
</dbReference>
<feature type="region of interest" description="Disordered" evidence="1">
    <location>
        <begin position="222"/>
        <end position="246"/>
    </location>
</feature>
<evidence type="ECO:0000256" key="1">
    <source>
        <dbReference type="SAM" id="MobiDB-lite"/>
    </source>
</evidence>
<dbReference type="PANTHER" id="PTHR42085:SF1">
    <property type="entry name" value="F-BOX DOMAIN-CONTAINING PROTEIN"/>
    <property type="match status" value="1"/>
</dbReference>
<dbReference type="OrthoDB" id="3786918at2759"/>
<evidence type="ECO:0000313" key="3">
    <source>
        <dbReference type="RefSeq" id="XP_033459087.1"/>
    </source>
</evidence>
<reference evidence="3" key="2">
    <citation type="submission" date="2020-04" db="EMBL/GenBank/DDBJ databases">
        <authorList>
            <consortium name="NCBI Genome Project"/>
        </authorList>
    </citation>
    <scope>NUCLEOTIDE SEQUENCE</scope>
    <source>
        <strain evidence="3">CBS 342.82</strain>
    </source>
</reference>
<organism evidence="3">
    <name type="scientific">Dissoconium aciculare CBS 342.82</name>
    <dbReference type="NCBI Taxonomy" id="1314786"/>
    <lineage>
        <taxon>Eukaryota</taxon>
        <taxon>Fungi</taxon>
        <taxon>Dikarya</taxon>
        <taxon>Ascomycota</taxon>
        <taxon>Pezizomycotina</taxon>
        <taxon>Dothideomycetes</taxon>
        <taxon>Dothideomycetidae</taxon>
        <taxon>Mycosphaerellales</taxon>
        <taxon>Dissoconiaceae</taxon>
        <taxon>Dissoconium</taxon>
    </lineage>
</organism>
<evidence type="ECO:0008006" key="4">
    <source>
        <dbReference type="Google" id="ProtNLM"/>
    </source>
</evidence>
<dbReference type="InterPro" id="IPR038883">
    <property type="entry name" value="AN11006-like"/>
</dbReference>
<dbReference type="RefSeq" id="XP_033459087.1">
    <property type="nucleotide sequence ID" value="XM_033604956.1"/>
</dbReference>
<name>A0A6J3M216_9PEZI</name>